<name>N8Y2Z8_ACIGI</name>
<dbReference type="Proteomes" id="UP000013148">
    <property type="component" value="Unassembled WGS sequence"/>
</dbReference>
<organism evidence="1 2">
    <name type="scientific">Acinetobacter guillouiae NIPH 991</name>
    <dbReference type="NCBI Taxonomy" id="1217656"/>
    <lineage>
        <taxon>Bacteria</taxon>
        <taxon>Pseudomonadati</taxon>
        <taxon>Pseudomonadota</taxon>
        <taxon>Gammaproteobacteria</taxon>
        <taxon>Moraxellales</taxon>
        <taxon>Moraxellaceae</taxon>
        <taxon>Acinetobacter</taxon>
    </lineage>
</organism>
<gene>
    <name evidence="1" type="ORF">F964_03571</name>
</gene>
<dbReference type="eggNOG" id="COG3311">
    <property type="taxonomic scope" value="Bacteria"/>
</dbReference>
<keyword evidence="2" id="KW-1185">Reference proteome</keyword>
<reference evidence="1 2" key="1">
    <citation type="submission" date="2013-02" db="EMBL/GenBank/DDBJ databases">
        <title>The Genome Sequence of Acinetobacter guillouiae NIPH 991.</title>
        <authorList>
            <consortium name="The Broad Institute Genome Sequencing Platform"/>
            <consortium name="The Broad Institute Genome Sequencing Center for Infectious Disease"/>
            <person name="Cerqueira G."/>
            <person name="Feldgarden M."/>
            <person name="Courvalin P."/>
            <person name="Perichon B."/>
            <person name="Grillot-Courvalin C."/>
            <person name="Clermont D."/>
            <person name="Rocha E."/>
            <person name="Yoon E.-J."/>
            <person name="Nemec A."/>
            <person name="Walker B."/>
            <person name="Young S.K."/>
            <person name="Zeng Q."/>
            <person name="Gargeya S."/>
            <person name="Fitzgerald M."/>
            <person name="Haas B."/>
            <person name="Abouelleil A."/>
            <person name="Alvarado L."/>
            <person name="Arachchi H.M."/>
            <person name="Berlin A.M."/>
            <person name="Chapman S.B."/>
            <person name="Dewar J."/>
            <person name="Goldberg J."/>
            <person name="Griggs A."/>
            <person name="Gujja S."/>
            <person name="Hansen M."/>
            <person name="Howarth C."/>
            <person name="Imamovic A."/>
            <person name="Larimer J."/>
            <person name="McCowan C."/>
            <person name="Murphy C."/>
            <person name="Neiman D."/>
            <person name="Pearson M."/>
            <person name="Priest M."/>
            <person name="Roberts A."/>
            <person name="Saif S."/>
            <person name="Shea T."/>
            <person name="Sisk P."/>
            <person name="Sykes S."/>
            <person name="Wortman J."/>
            <person name="Nusbaum C."/>
            <person name="Birren B."/>
        </authorList>
    </citation>
    <scope>NUCLEOTIDE SEQUENCE [LARGE SCALE GENOMIC DNA]</scope>
    <source>
        <strain evidence="1 2">NIPH 991</strain>
    </source>
</reference>
<comment type="caution">
    <text evidence="1">The sequence shown here is derived from an EMBL/GenBank/DDBJ whole genome shotgun (WGS) entry which is preliminary data.</text>
</comment>
<dbReference type="RefSeq" id="WP_004822337.1">
    <property type="nucleotide sequence ID" value="NZ_KB849456.1"/>
</dbReference>
<accession>N8Y2Z8</accession>
<sequence>MNTYHFTIVIRDARPNVENLEDKLFEAGCDDALICSSNSTVYLEFDREASSAAKAINSAIENIQSAGFNQLVLEENGVASLSEMAERAGLSRQALSLYALNKRGDGLFPTPIYGVSTKSPLWSWPEVATWLFKQGKLAKDQYDVAQVKAFSS</sequence>
<proteinExistence type="predicted"/>
<dbReference type="HOGENOM" id="CLU_089912_1_1_6"/>
<dbReference type="PATRIC" id="fig|1217656.3.peg.3519"/>
<dbReference type="AlphaFoldDB" id="N8Y2Z8"/>
<dbReference type="EMBL" id="APPJ01000013">
    <property type="protein sequence ID" value="ENV15709.1"/>
    <property type="molecule type" value="Genomic_DNA"/>
</dbReference>
<evidence type="ECO:0000313" key="1">
    <source>
        <dbReference type="EMBL" id="ENV15709.1"/>
    </source>
</evidence>
<protein>
    <submittedName>
        <fullName evidence="1">Uncharacterized protein</fullName>
    </submittedName>
</protein>
<evidence type="ECO:0000313" key="2">
    <source>
        <dbReference type="Proteomes" id="UP000013148"/>
    </source>
</evidence>